<dbReference type="EMBL" id="AEOI02000010">
    <property type="protein sequence ID" value="ESW96174.1"/>
    <property type="molecule type" value="Genomic_DNA"/>
</dbReference>
<evidence type="ECO:0000259" key="4">
    <source>
        <dbReference type="Pfam" id="PF08164"/>
    </source>
</evidence>
<evidence type="ECO:0000259" key="5">
    <source>
        <dbReference type="Pfam" id="PF13339"/>
    </source>
</evidence>
<dbReference type="eggNOG" id="KOG2773">
    <property type="taxonomic scope" value="Eukaryota"/>
</dbReference>
<feature type="domain" description="Apoptosis-antagonizing transcription factor C-terminal" evidence="4">
    <location>
        <begin position="356"/>
        <end position="434"/>
    </location>
</feature>
<dbReference type="OrthoDB" id="5783963at2759"/>
<dbReference type="RefSeq" id="XP_013932604.1">
    <property type="nucleotide sequence ID" value="XM_014077129.1"/>
</dbReference>
<feature type="compositionally biased region" description="Basic and acidic residues" evidence="3">
    <location>
        <begin position="54"/>
        <end position="82"/>
    </location>
</feature>
<comment type="caution">
    <text evidence="6">The sequence shown here is derived from an EMBL/GenBank/DDBJ whole genome shotgun (WGS) entry which is preliminary data.</text>
</comment>
<dbReference type="PANTHER" id="PTHR15565">
    <property type="entry name" value="AATF PROTEIN APOPTOSIS ANTAGONIZING TRANSCRIPTION FACTOR"/>
    <property type="match status" value="1"/>
</dbReference>
<dbReference type="PANTHER" id="PTHR15565:SF0">
    <property type="entry name" value="PROTEIN AATF"/>
    <property type="match status" value="1"/>
</dbReference>
<dbReference type="Pfam" id="PF08164">
    <property type="entry name" value="TRAUB"/>
    <property type="match status" value="1"/>
</dbReference>
<dbReference type="GeneID" id="25772258"/>
<proteinExistence type="inferred from homology"/>
<feature type="region of interest" description="Disordered" evidence="3">
    <location>
        <begin position="1"/>
        <end position="142"/>
    </location>
</feature>
<dbReference type="InterPro" id="IPR012617">
    <property type="entry name" value="AATF_C"/>
</dbReference>
<dbReference type="InterPro" id="IPR025160">
    <property type="entry name" value="AATF"/>
</dbReference>
<feature type="compositionally biased region" description="Acidic residues" evidence="3">
    <location>
        <begin position="100"/>
        <end position="125"/>
    </location>
</feature>
<evidence type="ECO:0000313" key="7">
    <source>
        <dbReference type="Proteomes" id="UP000008673"/>
    </source>
</evidence>
<dbReference type="KEGG" id="opa:HPODL_02808"/>
<feature type="compositionally biased region" description="Low complexity" evidence="3">
    <location>
        <begin position="128"/>
        <end position="141"/>
    </location>
</feature>
<reference evidence="6 7" key="1">
    <citation type="journal article" date="2013" name="BMC Genomics">
        <title>Genome sequence and analysis of methylotrophic yeast Hansenula polymorpha DL1.</title>
        <authorList>
            <person name="Ravin N.V."/>
            <person name="Eldarov M.A."/>
            <person name="Kadnikov V.V."/>
            <person name="Beletsky A.V."/>
            <person name="Schneider J."/>
            <person name="Mardanova E.S."/>
            <person name="Smekalova E.M."/>
            <person name="Zvereva M.I."/>
            <person name="Dontsova O.A."/>
            <person name="Mardanov A.V."/>
            <person name="Skryabin K.G."/>
        </authorList>
    </citation>
    <scope>NUCLEOTIDE SEQUENCE [LARGE SCALE GENOMIC DNA]</scope>
    <source>
        <strain evidence="7">ATCC 26012 / BCRC 20466 / JCM 22074 / NRRL Y-7560 / DL-1</strain>
    </source>
</reference>
<feature type="compositionally biased region" description="Acidic residues" evidence="3">
    <location>
        <begin position="83"/>
        <end position="92"/>
    </location>
</feature>
<evidence type="ECO:0000256" key="1">
    <source>
        <dbReference type="ARBA" id="ARBA00008966"/>
    </source>
</evidence>
<comment type="similarity">
    <text evidence="1">Belongs to the AATF family.</text>
</comment>
<feature type="domain" description="AATF leucine zipper-containing" evidence="5">
    <location>
        <begin position="170"/>
        <end position="289"/>
    </location>
</feature>
<evidence type="ECO:0000256" key="2">
    <source>
        <dbReference type="ARBA" id="ARBA00013850"/>
    </source>
</evidence>
<dbReference type="Pfam" id="PF13339">
    <property type="entry name" value="AATF-Che1"/>
    <property type="match status" value="1"/>
</dbReference>
<accession>W1Q771</accession>
<name>W1Q771_OGAPD</name>
<organism evidence="6 7">
    <name type="scientific">Ogataea parapolymorpha (strain ATCC 26012 / BCRC 20466 / JCM 22074 / NRRL Y-7560 / DL-1)</name>
    <name type="common">Yeast</name>
    <name type="synonym">Hansenula polymorpha</name>
    <dbReference type="NCBI Taxonomy" id="871575"/>
    <lineage>
        <taxon>Eukaryota</taxon>
        <taxon>Fungi</taxon>
        <taxon>Dikarya</taxon>
        <taxon>Ascomycota</taxon>
        <taxon>Saccharomycotina</taxon>
        <taxon>Pichiomycetes</taxon>
        <taxon>Pichiales</taxon>
        <taxon>Pichiaceae</taxon>
        <taxon>Ogataea</taxon>
    </lineage>
</organism>
<dbReference type="Proteomes" id="UP000008673">
    <property type="component" value="Unassembled WGS sequence"/>
</dbReference>
<gene>
    <name evidence="6" type="ORF">HPODL_02808</name>
</gene>
<evidence type="ECO:0000313" key="6">
    <source>
        <dbReference type="EMBL" id="ESW96174.1"/>
    </source>
</evidence>
<dbReference type="GO" id="GO:0032040">
    <property type="term" value="C:small-subunit processome"/>
    <property type="evidence" value="ECO:0007669"/>
    <property type="project" value="EnsemblFungi"/>
</dbReference>
<sequence>MARKSRTVAEEIAKELSKPVFKDVDIENEPDSSSEGSDDEVSREHYVQNRSRLRGVELGENYKGKKVSRGDLYDKDEARSEGSESEEAESNDSDILADVTDSEIEEDSEGSEESEESEVSEDDKSDQESGNNDSDASSVADSYKRERISQLLAEEKKQIISRLSATAKSDAIKGYAILSQHRIFDLILDSRIKLQKAIVSANQLPLNTEIYDSLSKKEKKDVDKVQEKVLELLEKTISVRRKLYAKDKIEAPATSTKKRSLASLYEETNEFDSVLEPFKKNVLVKWSAKVQAASGSSALQSGKFQTINQDAYSQVQNNLQDMERLVKRTKLNRRGVTPLGMEKDQEPILFDDDDFYRVLLNDMVDKKISDKAASSAAIVTMSSNRIHKNYDRKATKGRKLKYTVQEPLQQFEVPKRSEWTWNDDQIDEFFASLLGRKIDMGEEAEKVEPEEGEAILKSDLKLFG</sequence>
<dbReference type="HOGENOM" id="CLU_018299_2_0_1"/>
<evidence type="ECO:0000256" key="3">
    <source>
        <dbReference type="SAM" id="MobiDB-lite"/>
    </source>
</evidence>
<dbReference type="AlphaFoldDB" id="W1Q771"/>
<dbReference type="STRING" id="871575.W1Q771"/>
<feature type="compositionally biased region" description="Acidic residues" evidence="3">
    <location>
        <begin position="26"/>
        <end position="39"/>
    </location>
</feature>
<dbReference type="GO" id="GO:0000462">
    <property type="term" value="P:maturation of SSU-rRNA from tricistronic rRNA transcript (SSU-rRNA, 5.8S rRNA, LSU-rRNA)"/>
    <property type="evidence" value="ECO:0007669"/>
    <property type="project" value="EnsemblFungi"/>
</dbReference>
<keyword evidence="7" id="KW-1185">Reference proteome</keyword>
<dbReference type="InterPro" id="IPR039223">
    <property type="entry name" value="AATF/Bfr2"/>
</dbReference>
<dbReference type="OMA" id="INFMAPN"/>
<protein>
    <recommendedName>
        <fullName evidence="2">Protein BFR2</fullName>
    </recommendedName>
</protein>
<feature type="compositionally biased region" description="Basic and acidic residues" evidence="3">
    <location>
        <begin position="7"/>
        <end position="25"/>
    </location>
</feature>